<evidence type="ECO:0000256" key="8">
    <source>
        <dbReference type="ARBA" id="ARBA00023328"/>
    </source>
</evidence>
<evidence type="ECO:0000256" key="4">
    <source>
        <dbReference type="ARBA" id="ARBA00022776"/>
    </source>
</evidence>
<organism evidence="12 14">
    <name type="scientific">Lentinula detonsa</name>
    <dbReference type="NCBI Taxonomy" id="2804962"/>
    <lineage>
        <taxon>Eukaryota</taxon>
        <taxon>Fungi</taxon>
        <taxon>Dikarya</taxon>
        <taxon>Basidiomycota</taxon>
        <taxon>Agaricomycotina</taxon>
        <taxon>Agaricomycetes</taxon>
        <taxon>Agaricomycetidae</taxon>
        <taxon>Agaricales</taxon>
        <taxon>Marasmiineae</taxon>
        <taxon>Omphalotaceae</taxon>
        <taxon>Lentinula</taxon>
    </lineage>
</organism>
<feature type="domain" description="Chromosome segregation protein Spc25 C-terminal" evidence="11">
    <location>
        <begin position="176"/>
        <end position="243"/>
    </location>
</feature>
<comment type="similarity">
    <text evidence="1 9">Belongs to the SPC25 family.</text>
</comment>
<dbReference type="GO" id="GO:0031262">
    <property type="term" value="C:Ndc80 complex"/>
    <property type="evidence" value="ECO:0007669"/>
    <property type="project" value="InterPro"/>
</dbReference>
<keyword evidence="3 9" id="KW-0132">Cell division</keyword>
<evidence type="ECO:0000313" key="14">
    <source>
        <dbReference type="Proteomes" id="UP001142393"/>
    </source>
</evidence>
<reference evidence="13" key="2">
    <citation type="submission" date="2022-08" db="EMBL/GenBank/DDBJ databases">
        <authorList>
            <consortium name="DOE Joint Genome Institute"/>
            <person name="Min B."/>
            <person name="Riley R."/>
            <person name="Sierra-Patev S."/>
            <person name="Naranjo-Ortiz M."/>
            <person name="Looney B."/>
            <person name="Konkel Z."/>
            <person name="Slot J.C."/>
            <person name="Sakamoto Y."/>
            <person name="Steenwyk J.L."/>
            <person name="Rokas A."/>
            <person name="Carro J."/>
            <person name="Camarero S."/>
            <person name="Ferreira P."/>
            <person name="Molpeceres G."/>
            <person name="Ruiz-Duenas F.J."/>
            <person name="Serrano A."/>
            <person name="Henrissat B."/>
            <person name="Drula E."/>
            <person name="Hughes K.W."/>
            <person name="Mata J.L."/>
            <person name="Ishikawa N.K."/>
            <person name="Vargas-Isla R."/>
            <person name="Ushijima S."/>
            <person name="Smith C.A."/>
            <person name="Ahrendt S."/>
            <person name="Andreopoulos W."/>
            <person name="He G."/>
            <person name="Labutti K."/>
            <person name="Lipzen A."/>
            <person name="Ng V."/>
            <person name="Sandor L."/>
            <person name="Barry K."/>
            <person name="Martinez A.T."/>
            <person name="Xiao Y."/>
            <person name="Gibbons J.G."/>
            <person name="Terashima K."/>
            <person name="Hibbett D.S."/>
            <person name="Grigoriev I.V."/>
        </authorList>
    </citation>
    <scope>NUCLEOTIDE SEQUENCE</scope>
    <source>
        <strain evidence="13">TFB7829</strain>
    </source>
</reference>
<evidence type="ECO:0000256" key="10">
    <source>
        <dbReference type="SAM" id="Coils"/>
    </source>
</evidence>
<sequence>MAYAPRGFHFDLKTVLSDPSPHINLDIPVYEETLQNFLKAVNNYKNRSIATITDRRTKDAVEKKKTQDRFQKIESEISKCKVQEIELMATLEKEQAERKDAELAVAAFRRQIASLHERSATMQAQIDEYRALIASLKTAVIDKGKERSTLNAHASRVVPELHAFERLLACAIEGMEKEQLLISFRCVDISDPDREFSFILDVSGPNFKVVKTSPPLPSLPLLVDRLNITQDIFAFIVQIRQEFHRIANGEENMDVS</sequence>
<reference evidence="12 14" key="3">
    <citation type="journal article" date="2023" name="Proc. Natl. Acad. Sci. U.S.A.">
        <title>A global phylogenomic analysis of the shiitake genus Lentinula.</title>
        <authorList>
            <person name="Sierra-Patev S."/>
            <person name="Min B."/>
            <person name="Naranjo-Ortiz M."/>
            <person name="Looney B."/>
            <person name="Konkel Z."/>
            <person name="Slot J.C."/>
            <person name="Sakamoto Y."/>
            <person name="Steenwyk J.L."/>
            <person name="Rokas A."/>
            <person name="Carro J."/>
            <person name="Camarero S."/>
            <person name="Ferreira P."/>
            <person name="Molpeceres G."/>
            <person name="Ruiz-Duenas F.J."/>
            <person name="Serrano A."/>
            <person name="Henrissat B."/>
            <person name="Drula E."/>
            <person name="Hughes K.W."/>
            <person name="Mata J.L."/>
            <person name="Ishikawa N.K."/>
            <person name="Vargas-Isla R."/>
            <person name="Ushijima S."/>
            <person name="Smith C.A."/>
            <person name="Donoghue J."/>
            <person name="Ahrendt S."/>
            <person name="Andreopoulos W."/>
            <person name="He G."/>
            <person name="LaButti K."/>
            <person name="Lipzen A."/>
            <person name="Ng V."/>
            <person name="Riley R."/>
            <person name="Sandor L."/>
            <person name="Barry K."/>
            <person name="Martinez A.T."/>
            <person name="Xiao Y."/>
            <person name="Gibbons J.G."/>
            <person name="Terashima K."/>
            <person name="Grigoriev I.V."/>
            <person name="Hibbett D."/>
        </authorList>
    </citation>
    <scope>NUCLEOTIDE SEQUENCE [LARGE SCALE GENOMIC DNA]</scope>
    <source>
        <strain evidence="12 14">TFB7810</strain>
    </source>
</reference>
<keyword evidence="5 9" id="KW-0995">Kinetochore</keyword>
<comment type="subcellular location">
    <subcellularLocation>
        <location evidence="9">Nucleus</location>
    </subcellularLocation>
    <subcellularLocation>
        <location evidence="9">Chromosome</location>
        <location evidence="9">Centromere</location>
        <location evidence="9">Kinetochore</location>
    </subcellularLocation>
</comment>
<evidence type="ECO:0000259" key="11">
    <source>
        <dbReference type="Pfam" id="PF08234"/>
    </source>
</evidence>
<dbReference type="GO" id="GO:0051301">
    <property type="term" value="P:cell division"/>
    <property type="evidence" value="ECO:0007669"/>
    <property type="project" value="UniProtKB-UniRule"/>
</dbReference>
<accession>A0AA38PS54</accession>
<evidence type="ECO:0000256" key="6">
    <source>
        <dbReference type="ARBA" id="ARBA00023054"/>
    </source>
</evidence>
<protein>
    <recommendedName>
        <fullName evidence="9">Kinetochore protein SPC25</fullName>
    </recommendedName>
</protein>
<keyword evidence="6 10" id="KW-0175">Coiled coil</keyword>
<comment type="subunit">
    <text evidence="9">Component of the NDC80 complex.</text>
</comment>
<dbReference type="EMBL" id="MU802198">
    <property type="protein sequence ID" value="KAJ3980341.1"/>
    <property type="molecule type" value="Genomic_DNA"/>
</dbReference>
<keyword evidence="14" id="KW-1185">Reference proteome</keyword>
<evidence type="ECO:0000256" key="9">
    <source>
        <dbReference type="RuleBase" id="RU367150"/>
    </source>
</evidence>
<proteinExistence type="inferred from homology"/>
<dbReference type="GO" id="GO:0005634">
    <property type="term" value="C:nucleus"/>
    <property type="evidence" value="ECO:0007669"/>
    <property type="project" value="UniProtKB-SubCell"/>
</dbReference>
<dbReference type="CDD" id="cd23784">
    <property type="entry name" value="RWD_Spc25"/>
    <property type="match status" value="1"/>
</dbReference>
<dbReference type="Proteomes" id="UP001163850">
    <property type="component" value="Unassembled WGS sequence"/>
</dbReference>
<evidence type="ECO:0000256" key="3">
    <source>
        <dbReference type="ARBA" id="ARBA00022618"/>
    </source>
</evidence>
<dbReference type="GO" id="GO:0007059">
    <property type="term" value="P:chromosome segregation"/>
    <property type="evidence" value="ECO:0007669"/>
    <property type="project" value="InterPro"/>
</dbReference>
<evidence type="ECO:0000256" key="2">
    <source>
        <dbReference type="ARBA" id="ARBA00022454"/>
    </source>
</evidence>
<dbReference type="AlphaFoldDB" id="A0A9W8NY38"/>
<evidence type="ECO:0000256" key="7">
    <source>
        <dbReference type="ARBA" id="ARBA00023306"/>
    </source>
</evidence>
<evidence type="ECO:0000313" key="13">
    <source>
        <dbReference type="EMBL" id="KAJ3980341.1"/>
    </source>
</evidence>
<dbReference type="Proteomes" id="UP001142393">
    <property type="component" value="Unassembled WGS sequence"/>
</dbReference>
<accession>A0A9W8NY38</accession>
<evidence type="ECO:0000256" key="5">
    <source>
        <dbReference type="ARBA" id="ARBA00022838"/>
    </source>
</evidence>
<comment type="caution">
    <text evidence="12">The sequence shown here is derived from an EMBL/GenBank/DDBJ whole genome shotgun (WGS) entry which is preliminary data.</text>
</comment>
<keyword evidence="4 9" id="KW-0498">Mitosis</keyword>
<dbReference type="Gene3D" id="3.30.457.50">
    <property type="entry name" value="Chromosome segregation protein Spc25"/>
    <property type="match status" value="1"/>
</dbReference>
<comment type="function">
    <text evidence="9">Acts as a component of the essential kinetochore-associated NDC80 complex, which is required for chromosome segregation and spindle checkpoint activity.</text>
</comment>
<dbReference type="PANTHER" id="PTHR14281:SF0">
    <property type="entry name" value="KINETOCHORE PROTEIN SPC25"/>
    <property type="match status" value="1"/>
</dbReference>
<dbReference type="EMBL" id="JANVFU010000009">
    <property type="protein sequence ID" value="KAJ3743049.1"/>
    <property type="molecule type" value="Genomic_DNA"/>
</dbReference>
<dbReference type="Pfam" id="PF08234">
    <property type="entry name" value="Spindle_Spc25"/>
    <property type="match status" value="1"/>
</dbReference>
<keyword evidence="7 9" id="KW-0131">Cell cycle</keyword>
<dbReference type="InterPro" id="IPR013255">
    <property type="entry name" value="Spc25_C"/>
</dbReference>
<keyword evidence="9" id="KW-0539">Nucleus</keyword>
<dbReference type="InterPro" id="IPR045143">
    <property type="entry name" value="Spc25"/>
</dbReference>
<feature type="coiled-coil region" evidence="10">
    <location>
        <begin position="91"/>
        <end position="118"/>
    </location>
</feature>
<reference evidence="12" key="1">
    <citation type="submission" date="2022-08" db="EMBL/GenBank/DDBJ databases">
        <authorList>
            <consortium name="DOE Joint Genome Institute"/>
            <person name="Min B."/>
            <person name="Sierra-Patev S."/>
            <person name="Naranjo-Ortiz M."/>
            <person name="Looney B."/>
            <person name="Konkel Z."/>
            <person name="Slot J.C."/>
            <person name="Sakamoto Y."/>
            <person name="Steenwyk J.L."/>
            <person name="Rokas A."/>
            <person name="Carro J."/>
            <person name="Camarero S."/>
            <person name="Ferreira P."/>
            <person name="Molpeceres G."/>
            <person name="Ruiz-duenas F.J."/>
            <person name="Serrano A."/>
            <person name="Henrissat B."/>
            <person name="Drula E."/>
            <person name="Hughes K.W."/>
            <person name="Mata J.L."/>
            <person name="Ishikawa N.K."/>
            <person name="Vargas-Isla R."/>
            <person name="Ushijima S."/>
            <person name="Smith C.A."/>
            <person name="Ahrendt S."/>
            <person name="Andreopoulos W."/>
            <person name="He G."/>
            <person name="LaButti K."/>
            <person name="Lipzen A."/>
            <person name="Ng V."/>
            <person name="Riley R."/>
            <person name="Sandor L."/>
            <person name="Barry K."/>
            <person name="Martinez A.T."/>
            <person name="Xiao Y."/>
            <person name="Gibbons J.G."/>
            <person name="Terashima K."/>
            <person name="Hibbett D.S."/>
            <person name="Grigoriev I.V."/>
        </authorList>
    </citation>
    <scope>NUCLEOTIDE SEQUENCE</scope>
    <source>
        <strain evidence="12">TFB7810</strain>
    </source>
</reference>
<keyword evidence="8 9" id="KW-0137">Centromere</keyword>
<evidence type="ECO:0000256" key="1">
    <source>
        <dbReference type="ARBA" id="ARBA00006379"/>
    </source>
</evidence>
<name>A0A9W8NY38_9AGAR</name>
<dbReference type="PANTHER" id="PTHR14281">
    <property type="entry name" value="KINETOCHORE PROTEIN SPC25-RELATED"/>
    <property type="match status" value="1"/>
</dbReference>
<gene>
    <name evidence="12" type="ORF">DFH05DRAFT_1461224</name>
    <name evidence="13" type="ORF">F5890DRAFT_730027</name>
</gene>
<keyword evidence="2 9" id="KW-0158">Chromosome</keyword>
<evidence type="ECO:0000313" key="12">
    <source>
        <dbReference type="EMBL" id="KAJ3743049.1"/>
    </source>
</evidence>